<dbReference type="Gene3D" id="3.40.50.1820">
    <property type="entry name" value="alpha/beta hydrolase"/>
    <property type="match status" value="2"/>
</dbReference>
<dbReference type="Proteomes" id="UP000030671">
    <property type="component" value="Unassembled WGS sequence"/>
</dbReference>
<dbReference type="GeneID" id="20667878"/>
<evidence type="ECO:0000313" key="3">
    <source>
        <dbReference type="EMBL" id="ETW77963.1"/>
    </source>
</evidence>
<dbReference type="Pfam" id="PF00135">
    <property type="entry name" value="COesterase"/>
    <property type="match status" value="2"/>
</dbReference>
<dbReference type="SUPFAM" id="SSF53474">
    <property type="entry name" value="alpha/beta-Hydrolases"/>
    <property type="match status" value="2"/>
</dbReference>
<dbReference type="ESTHER" id="9homo-w4jwl9">
    <property type="family name" value="Fungal_carboxylesterase_lipase"/>
</dbReference>
<dbReference type="InParanoid" id="W4JWL9"/>
<dbReference type="PANTHER" id="PTHR11559">
    <property type="entry name" value="CARBOXYLESTERASE"/>
    <property type="match status" value="1"/>
</dbReference>
<accession>W4JWL9</accession>
<organism evidence="3 4">
    <name type="scientific">Heterobasidion irregulare (strain TC 32-1)</name>
    <dbReference type="NCBI Taxonomy" id="747525"/>
    <lineage>
        <taxon>Eukaryota</taxon>
        <taxon>Fungi</taxon>
        <taxon>Dikarya</taxon>
        <taxon>Basidiomycota</taxon>
        <taxon>Agaricomycotina</taxon>
        <taxon>Agaricomycetes</taxon>
        <taxon>Russulales</taxon>
        <taxon>Bondarzewiaceae</taxon>
        <taxon>Heterobasidion</taxon>
        <taxon>Heterobasidion annosum species complex</taxon>
    </lineage>
</organism>
<name>W4JWL9_HETIT</name>
<keyword evidence="4" id="KW-1185">Reference proteome</keyword>
<dbReference type="InterPro" id="IPR019819">
    <property type="entry name" value="Carboxylesterase_B_CS"/>
</dbReference>
<dbReference type="PROSITE" id="PS51257">
    <property type="entry name" value="PROKAR_LIPOPROTEIN"/>
    <property type="match status" value="1"/>
</dbReference>
<dbReference type="InterPro" id="IPR029058">
    <property type="entry name" value="AB_hydrolase_fold"/>
</dbReference>
<dbReference type="EMBL" id="KI925462">
    <property type="protein sequence ID" value="ETW77963.1"/>
    <property type="molecule type" value="Genomic_DNA"/>
</dbReference>
<sequence>MYLSKFVILILASSCTVLFACDAVANPEVHLTIGTFRGLATGNGTDRWLGIPYAQPPVGDLRFKAPIAIKQPFHAVQDALAFGNACPQPITASLGAAIAEDCLFLNVWRPQNTPSDAQLPVLIWIHGGVYNTGSASDPSFDGNHIVNRSVLAGKPIIFVSINYRLNTFGFLASVHVPAADLNNGLQDQRAAFTFVQDNIAQFGGDPSKASFIRESSGLKDSYHSGIYTRSQYGGRYATQSVERTLPHDGLQSAGAGSVEAQVIFHSSRSLFRAAIMDSAVGPFKNSPPPSTFDLPGKPFDLILNATGCVAGPAAFKCLQQAPFEPLVNFSNSRIRATLNNQFWEPTIAPGSFAPVRASTAIAAGDFLHIPLIAGTNLNEGASFSSTLLGLNVTSSAEDAALDQFVEASVIDQTKITADVLAEFRSLYPANDSSLGAPFNTGDSLFDRAAAWYGDFMFLASRRRFFQQAAPLQPIYAYHFREFIAGNNPAFGVAHASELPLLFGTVSPAANETDFGNTWLDLYINFINDLDPGAVWPQYTLDSKQLLQLKRDNITAINDDFNLEMTDYDNTAKVLDEWEK</sequence>
<reference evidence="3 4" key="1">
    <citation type="journal article" date="2012" name="New Phytol.">
        <title>Insight into trade-off between wood decay and parasitism from the genome of a fungal forest pathogen.</title>
        <authorList>
            <person name="Olson A."/>
            <person name="Aerts A."/>
            <person name="Asiegbu F."/>
            <person name="Belbahri L."/>
            <person name="Bouzid O."/>
            <person name="Broberg A."/>
            <person name="Canback B."/>
            <person name="Coutinho P.M."/>
            <person name="Cullen D."/>
            <person name="Dalman K."/>
            <person name="Deflorio G."/>
            <person name="van Diepen L.T."/>
            <person name="Dunand C."/>
            <person name="Duplessis S."/>
            <person name="Durling M."/>
            <person name="Gonthier P."/>
            <person name="Grimwood J."/>
            <person name="Fossdal C.G."/>
            <person name="Hansson D."/>
            <person name="Henrissat B."/>
            <person name="Hietala A."/>
            <person name="Himmelstrand K."/>
            <person name="Hoffmeister D."/>
            <person name="Hogberg N."/>
            <person name="James T.Y."/>
            <person name="Karlsson M."/>
            <person name="Kohler A."/>
            <person name="Kues U."/>
            <person name="Lee Y.H."/>
            <person name="Lin Y.C."/>
            <person name="Lind M."/>
            <person name="Lindquist E."/>
            <person name="Lombard V."/>
            <person name="Lucas S."/>
            <person name="Lunden K."/>
            <person name="Morin E."/>
            <person name="Murat C."/>
            <person name="Park J."/>
            <person name="Raffaello T."/>
            <person name="Rouze P."/>
            <person name="Salamov A."/>
            <person name="Schmutz J."/>
            <person name="Solheim H."/>
            <person name="Stahlberg J."/>
            <person name="Velez H."/>
            <person name="de Vries R.P."/>
            <person name="Wiebenga A."/>
            <person name="Woodward S."/>
            <person name="Yakovlev I."/>
            <person name="Garbelotto M."/>
            <person name="Martin F."/>
            <person name="Grigoriev I.V."/>
            <person name="Stenlid J."/>
        </authorList>
    </citation>
    <scope>NUCLEOTIDE SEQUENCE [LARGE SCALE GENOMIC DNA]</scope>
    <source>
        <strain evidence="3 4">TC 32-1</strain>
    </source>
</reference>
<keyword evidence="1" id="KW-0732">Signal</keyword>
<evidence type="ECO:0000259" key="2">
    <source>
        <dbReference type="Pfam" id="PF00135"/>
    </source>
</evidence>
<dbReference type="KEGG" id="hir:HETIRDRAFT_163937"/>
<evidence type="ECO:0000256" key="1">
    <source>
        <dbReference type="SAM" id="SignalP"/>
    </source>
</evidence>
<protein>
    <submittedName>
        <fullName evidence="3">Esterase/lipase/thioesterase</fullName>
    </submittedName>
</protein>
<dbReference type="RefSeq" id="XP_009549975.1">
    <property type="nucleotide sequence ID" value="XM_009551680.1"/>
</dbReference>
<dbReference type="AlphaFoldDB" id="W4JWL9"/>
<feature type="domain" description="Carboxylesterase type B" evidence="2">
    <location>
        <begin position="26"/>
        <end position="217"/>
    </location>
</feature>
<dbReference type="eggNOG" id="KOG4389">
    <property type="taxonomic scope" value="Eukaryota"/>
</dbReference>
<evidence type="ECO:0000313" key="4">
    <source>
        <dbReference type="Proteomes" id="UP000030671"/>
    </source>
</evidence>
<proteinExistence type="predicted"/>
<feature type="chain" id="PRO_5004845013" evidence="1">
    <location>
        <begin position="21"/>
        <end position="579"/>
    </location>
</feature>
<gene>
    <name evidence="3" type="ORF">HETIRDRAFT_163937</name>
</gene>
<feature type="domain" description="Carboxylesterase type B" evidence="2">
    <location>
        <begin position="251"/>
        <end position="553"/>
    </location>
</feature>
<dbReference type="PROSITE" id="PS00941">
    <property type="entry name" value="CARBOXYLESTERASE_B_2"/>
    <property type="match status" value="1"/>
</dbReference>
<feature type="signal peptide" evidence="1">
    <location>
        <begin position="1"/>
        <end position="20"/>
    </location>
</feature>
<dbReference type="OrthoDB" id="408631at2759"/>
<dbReference type="InterPro" id="IPR050309">
    <property type="entry name" value="Type-B_Carboxylest/Lipase"/>
</dbReference>
<dbReference type="InterPro" id="IPR002018">
    <property type="entry name" value="CarbesteraseB"/>
</dbReference>
<dbReference type="HOGENOM" id="CLU_006586_10_6_1"/>